<proteinExistence type="predicted"/>
<feature type="transmembrane region" description="Helical" evidence="6">
    <location>
        <begin position="12"/>
        <end position="32"/>
    </location>
</feature>
<evidence type="ECO:0000256" key="6">
    <source>
        <dbReference type="SAM" id="Phobius"/>
    </source>
</evidence>
<dbReference type="PATRIC" id="fig|42256.3.peg.320"/>
<keyword evidence="4 6" id="KW-1133">Transmembrane helix</keyword>
<keyword evidence="2" id="KW-0813">Transport</keyword>
<feature type="transmembrane region" description="Helical" evidence="6">
    <location>
        <begin position="44"/>
        <end position="68"/>
    </location>
</feature>
<evidence type="ECO:0000256" key="5">
    <source>
        <dbReference type="ARBA" id="ARBA00023136"/>
    </source>
</evidence>
<keyword evidence="3 6" id="KW-0812">Transmembrane</keyword>
<evidence type="ECO:0000313" key="8">
    <source>
        <dbReference type="EMBL" id="MDX5893012.1"/>
    </source>
</evidence>
<evidence type="ECO:0000256" key="2">
    <source>
        <dbReference type="ARBA" id="ARBA00022448"/>
    </source>
</evidence>
<dbReference type="PANTHER" id="PTHR42948">
    <property type="entry name" value="TRANSPORTER"/>
    <property type="match status" value="1"/>
</dbReference>
<comment type="subcellular location">
    <subcellularLocation>
        <location evidence="1">Membrane</location>
        <topology evidence="1">Multi-pass membrane protein</topology>
    </subcellularLocation>
</comment>
<dbReference type="HOGENOM" id="CLU_006855_3_3_11"/>
<dbReference type="RefSeq" id="WP_038680223.1">
    <property type="nucleotide sequence ID" value="NZ_CP007514.1"/>
</dbReference>
<dbReference type="SUPFAM" id="SSF161070">
    <property type="entry name" value="SNF-like"/>
    <property type="match status" value="1"/>
</dbReference>
<feature type="transmembrane region" description="Helical" evidence="6">
    <location>
        <begin position="466"/>
        <end position="487"/>
    </location>
</feature>
<feature type="transmembrane region" description="Helical" evidence="6">
    <location>
        <begin position="432"/>
        <end position="454"/>
    </location>
</feature>
<dbReference type="Proteomes" id="UP001281130">
    <property type="component" value="Unassembled WGS sequence"/>
</dbReference>
<dbReference type="PROSITE" id="PS50267">
    <property type="entry name" value="NA_NEUROTRAN_SYMP_3"/>
    <property type="match status" value="1"/>
</dbReference>
<dbReference type="PANTHER" id="PTHR42948:SF1">
    <property type="entry name" value="TRANSPORTER"/>
    <property type="match status" value="1"/>
</dbReference>
<dbReference type="Pfam" id="PF00209">
    <property type="entry name" value="SNF"/>
    <property type="match status" value="2"/>
</dbReference>
<feature type="transmembrane region" description="Helical" evidence="6">
    <location>
        <begin position="321"/>
        <end position="342"/>
    </location>
</feature>
<feature type="transmembrane region" description="Helical" evidence="6">
    <location>
        <begin position="180"/>
        <end position="204"/>
    </location>
</feature>
<dbReference type="InterPro" id="IPR000175">
    <property type="entry name" value="Na/ntran_symport"/>
</dbReference>
<dbReference type="InterPro" id="IPR037272">
    <property type="entry name" value="SNS_sf"/>
</dbReference>
<keyword evidence="5 6" id="KW-0472">Membrane</keyword>
<dbReference type="EMBL" id="CP007514">
    <property type="protein sequence ID" value="AHY45599.1"/>
    <property type="molecule type" value="Genomic_DNA"/>
</dbReference>
<dbReference type="OrthoDB" id="9762833at2"/>
<dbReference type="CDD" id="cd10334">
    <property type="entry name" value="SLC6sbd_u1"/>
    <property type="match status" value="1"/>
</dbReference>
<feature type="transmembrane region" description="Helical" evidence="6">
    <location>
        <begin position="354"/>
        <end position="374"/>
    </location>
</feature>
<feature type="transmembrane region" description="Helical" evidence="6">
    <location>
        <begin position="149"/>
        <end position="168"/>
    </location>
</feature>
<feature type="transmembrane region" description="Helical" evidence="6">
    <location>
        <begin position="89"/>
        <end position="118"/>
    </location>
</feature>
<sequence>MEEQARPRDQWAGKLGFILAAIGSAIGLGNIWRYPYIAYENGGGAFLVPYFIALVTAGIPVLILEYALGHKYRSAAPFSFRSLSRRWEWLGWWQIGISFFIVTYYMVIIGWVLSYFYYSFGTQWGDDPDAFFFGTFLDLSPEFWQIGGIQWRVLLATAIAWAVTYWLLRRGVSRGIELASRILIPALAVMIVIFVVRGLTLPGAVNGLNVLLTPNFGELLNPSVWVAAYGQIFFSLSVAFSIMITYASYLPRRSDLTNSGFIVALSNTGFEFLAALGVFSVLGFFALQQNAGVDEVVTSGIGLAFVAFPQIINELPGLNSFFGVLFFGALLFAGLTSAVSILECGIAGVREKFGLARTAAVNWVCGLAALVSILYATKGGLYYLDVVDRWMNNYGLVLTGLVEIVFVVFVVRRLRSLQQHLNERSYIRAGGWWIISLTAITPVLLGIVTVFNLIGELSEPYGGYPISGLLIFGWGLAILVIILGFVFQGITSREDPPREDVPGQVSGEERA</sequence>
<dbReference type="NCBIfam" id="NF037979">
    <property type="entry name" value="Na_transp"/>
    <property type="match status" value="1"/>
</dbReference>
<keyword evidence="9" id="KW-1185">Reference proteome</keyword>
<dbReference type="PRINTS" id="PR00176">
    <property type="entry name" value="NANEUSMPORT"/>
</dbReference>
<dbReference type="GO" id="GO:0016020">
    <property type="term" value="C:membrane"/>
    <property type="evidence" value="ECO:0007669"/>
    <property type="project" value="UniProtKB-SubCell"/>
</dbReference>
<reference evidence="8" key="2">
    <citation type="submission" date="2023-11" db="EMBL/GenBank/DDBJ databases">
        <title>MicrobeMod: A computational toolkit for identifying prokaryotic methylation and restriction-modification with nanopore sequencing.</title>
        <authorList>
            <person name="Crits-Christoph A."/>
            <person name="Kang S.C."/>
            <person name="Lee H."/>
            <person name="Ostrov N."/>
        </authorList>
    </citation>
    <scope>NUCLEOTIDE SEQUENCE</scope>
    <source>
        <strain evidence="8">ATCC 51242</strain>
    </source>
</reference>
<organism evidence="7 9">
    <name type="scientific">Rubrobacter radiotolerans</name>
    <name type="common">Arthrobacter radiotolerans</name>
    <dbReference type="NCBI Taxonomy" id="42256"/>
    <lineage>
        <taxon>Bacteria</taxon>
        <taxon>Bacillati</taxon>
        <taxon>Actinomycetota</taxon>
        <taxon>Rubrobacteria</taxon>
        <taxon>Rubrobacterales</taxon>
        <taxon>Rubrobacteraceae</taxon>
        <taxon>Rubrobacter</taxon>
    </lineage>
</organism>
<feature type="transmembrane region" description="Helical" evidence="6">
    <location>
        <begin position="261"/>
        <end position="287"/>
    </location>
</feature>
<evidence type="ECO:0000256" key="4">
    <source>
        <dbReference type="ARBA" id="ARBA00022989"/>
    </source>
</evidence>
<reference evidence="7 9" key="1">
    <citation type="submission" date="2014-03" db="EMBL/GenBank/DDBJ databases">
        <title>Complete genome sequence of the Radio-Resistant Rubrobacter radiotolerans RSPS-4.</title>
        <authorList>
            <person name="Egas C.C."/>
            <person name="Barroso C.C."/>
            <person name="Froufe H.J.C."/>
            <person name="Pacheco J.J."/>
            <person name="Albuquerque L.L."/>
            <person name="da Costa M.M.S."/>
        </authorList>
    </citation>
    <scope>NUCLEOTIDE SEQUENCE [LARGE SCALE GENOMIC DNA]</scope>
    <source>
        <strain evidence="7 9">RSPS-4</strain>
    </source>
</reference>
<dbReference type="STRING" id="42256.RradSPS_0316"/>
<dbReference type="KEGG" id="rrd:RradSPS_0316"/>
<dbReference type="EMBL" id="JAWXXX010000001">
    <property type="protein sequence ID" value="MDX5893012.1"/>
    <property type="molecule type" value="Genomic_DNA"/>
</dbReference>
<name>A0A023X0N1_RUBRA</name>
<evidence type="ECO:0000313" key="7">
    <source>
        <dbReference type="EMBL" id="AHY45599.1"/>
    </source>
</evidence>
<dbReference type="eggNOG" id="COG0733">
    <property type="taxonomic scope" value="Bacteria"/>
</dbReference>
<evidence type="ECO:0000313" key="9">
    <source>
        <dbReference type="Proteomes" id="UP000025229"/>
    </source>
</evidence>
<feature type="transmembrane region" description="Helical" evidence="6">
    <location>
        <begin position="224"/>
        <end position="249"/>
    </location>
</feature>
<feature type="transmembrane region" description="Helical" evidence="6">
    <location>
        <begin position="394"/>
        <end position="411"/>
    </location>
</feature>
<evidence type="ECO:0000256" key="1">
    <source>
        <dbReference type="ARBA" id="ARBA00004141"/>
    </source>
</evidence>
<gene>
    <name evidence="7" type="ORF">RradSPS_0316</name>
    <name evidence="8" type="ORF">SIL72_03105</name>
</gene>
<accession>A0A023X0N1</accession>
<dbReference type="AlphaFoldDB" id="A0A023X0N1"/>
<dbReference type="Proteomes" id="UP000025229">
    <property type="component" value="Chromosome"/>
</dbReference>
<protein>
    <submittedName>
        <fullName evidence="7">Na+-dependent transporters of the SNF family</fullName>
    </submittedName>
    <submittedName>
        <fullName evidence="8">Sodium-dependent transporter</fullName>
    </submittedName>
</protein>
<evidence type="ECO:0000256" key="3">
    <source>
        <dbReference type="ARBA" id="ARBA00022692"/>
    </source>
</evidence>